<dbReference type="EMBL" id="JBEPLJ010000008">
    <property type="protein sequence ID" value="MET3586377.1"/>
    <property type="molecule type" value="Genomic_DNA"/>
</dbReference>
<proteinExistence type="predicted"/>
<keyword evidence="2" id="KW-1185">Reference proteome</keyword>
<comment type="caution">
    <text evidence="1">The sequence shown here is derived from an EMBL/GenBank/DDBJ whole genome shotgun (WGS) entry which is preliminary data.</text>
</comment>
<protein>
    <submittedName>
        <fullName evidence="1">Uncharacterized protein</fullName>
    </submittedName>
</protein>
<dbReference type="RefSeq" id="WP_247244021.1">
    <property type="nucleotide sequence ID" value="NZ_JALJRA010000008.1"/>
</dbReference>
<sequence length="51" mass="5765">MFSANRIMSDYIFNIADVSTYGCDPISVGSLMEEFEVFPAYGDEFDDWVGI</sequence>
<organism evidence="1 2">
    <name type="scientific">Pseudorhizobium tarimense</name>
    <dbReference type="NCBI Taxonomy" id="1079109"/>
    <lineage>
        <taxon>Bacteria</taxon>
        <taxon>Pseudomonadati</taxon>
        <taxon>Pseudomonadota</taxon>
        <taxon>Alphaproteobacteria</taxon>
        <taxon>Hyphomicrobiales</taxon>
        <taxon>Rhizobiaceae</taxon>
        <taxon>Rhizobium/Agrobacterium group</taxon>
        <taxon>Pseudorhizobium</taxon>
    </lineage>
</organism>
<name>A0ABV2H752_9HYPH</name>
<evidence type="ECO:0000313" key="1">
    <source>
        <dbReference type="EMBL" id="MET3586377.1"/>
    </source>
</evidence>
<accession>A0ABV2H752</accession>
<dbReference type="Proteomes" id="UP001549031">
    <property type="component" value="Unassembled WGS sequence"/>
</dbReference>
<gene>
    <name evidence="1" type="ORF">ABID21_002494</name>
</gene>
<reference evidence="1 2" key="1">
    <citation type="submission" date="2024-06" db="EMBL/GenBank/DDBJ databases">
        <title>Genomic Encyclopedia of Type Strains, Phase IV (KMG-IV): sequencing the most valuable type-strain genomes for metagenomic binning, comparative biology and taxonomic classification.</title>
        <authorList>
            <person name="Goeker M."/>
        </authorList>
    </citation>
    <scope>NUCLEOTIDE SEQUENCE [LARGE SCALE GENOMIC DNA]</scope>
    <source>
        <strain evidence="1 2">DSM 105042</strain>
    </source>
</reference>
<evidence type="ECO:0000313" key="2">
    <source>
        <dbReference type="Proteomes" id="UP001549031"/>
    </source>
</evidence>